<feature type="signal peptide" evidence="1">
    <location>
        <begin position="1"/>
        <end position="23"/>
    </location>
</feature>
<evidence type="ECO:0000256" key="1">
    <source>
        <dbReference type="SAM" id="SignalP"/>
    </source>
</evidence>
<name>A0A2K3NNU8_TRIPR</name>
<evidence type="ECO:0000313" key="2">
    <source>
        <dbReference type="EMBL" id="PNY04704.1"/>
    </source>
</evidence>
<accession>A0A2K3NNU8</accession>
<dbReference type="EMBL" id="ASHM01000440">
    <property type="protein sequence ID" value="PNY04704.1"/>
    <property type="molecule type" value="Genomic_DNA"/>
</dbReference>
<comment type="caution">
    <text evidence="2">The sequence shown here is derived from an EMBL/GenBank/DDBJ whole genome shotgun (WGS) entry which is preliminary data.</text>
</comment>
<organism evidence="2 3">
    <name type="scientific">Trifolium pratense</name>
    <name type="common">Red clover</name>
    <dbReference type="NCBI Taxonomy" id="57577"/>
    <lineage>
        <taxon>Eukaryota</taxon>
        <taxon>Viridiplantae</taxon>
        <taxon>Streptophyta</taxon>
        <taxon>Embryophyta</taxon>
        <taxon>Tracheophyta</taxon>
        <taxon>Spermatophyta</taxon>
        <taxon>Magnoliopsida</taxon>
        <taxon>eudicotyledons</taxon>
        <taxon>Gunneridae</taxon>
        <taxon>Pentapetalae</taxon>
        <taxon>rosids</taxon>
        <taxon>fabids</taxon>
        <taxon>Fabales</taxon>
        <taxon>Fabaceae</taxon>
        <taxon>Papilionoideae</taxon>
        <taxon>50 kb inversion clade</taxon>
        <taxon>NPAAA clade</taxon>
        <taxon>Hologalegina</taxon>
        <taxon>IRL clade</taxon>
        <taxon>Trifolieae</taxon>
        <taxon>Trifolium</taxon>
    </lineage>
</organism>
<proteinExistence type="predicted"/>
<dbReference type="Proteomes" id="UP000236291">
    <property type="component" value="Unassembled WGS sequence"/>
</dbReference>
<protein>
    <submittedName>
        <fullName evidence="2">Cytochrome p450</fullName>
    </submittedName>
</protein>
<keyword evidence="1" id="KW-0732">Signal</keyword>
<evidence type="ECO:0000313" key="3">
    <source>
        <dbReference type="Proteomes" id="UP000236291"/>
    </source>
</evidence>
<reference evidence="2 3" key="2">
    <citation type="journal article" date="2017" name="Front. Plant Sci.">
        <title>Gene Classification and Mining of Molecular Markers Useful in Red Clover (Trifolium pratense) Breeding.</title>
        <authorList>
            <person name="Istvanek J."/>
            <person name="Dluhosova J."/>
            <person name="Dluhos P."/>
            <person name="Patkova L."/>
            <person name="Nedelnik J."/>
            <person name="Repkova J."/>
        </authorList>
    </citation>
    <scope>NUCLEOTIDE SEQUENCE [LARGE SCALE GENOMIC DNA]</scope>
    <source>
        <strain evidence="3">cv. Tatra</strain>
        <tissue evidence="2">Young leaves</tissue>
    </source>
</reference>
<reference evidence="2 3" key="1">
    <citation type="journal article" date="2014" name="Am. J. Bot.">
        <title>Genome assembly and annotation for red clover (Trifolium pratense; Fabaceae).</title>
        <authorList>
            <person name="Istvanek J."/>
            <person name="Jaros M."/>
            <person name="Krenek A."/>
            <person name="Repkova J."/>
        </authorList>
    </citation>
    <scope>NUCLEOTIDE SEQUENCE [LARGE SCALE GENOMIC DNA]</scope>
    <source>
        <strain evidence="3">cv. Tatra</strain>
        <tissue evidence="2">Young leaves</tissue>
    </source>
</reference>
<feature type="chain" id="PRO_5014477121" evidence="1">
    <location>
        <begin position="24"/>
        <end position="78"/>
    </location>
</feature>
<sequence length="78" mass="8991">MCSRDKFGIFMGVRTLWLQPVLTVAIEDALGLLAMIDWPKELAFENVIFSLDSKGVVDSLYSDVRDATKLYRLYLNWM</sequence>
<dbReference type="AlphaFoldDB" id="A0A2K3NNU8"/>
<gene>
    <name evidence="2" type="ORF">L195_g001130</name>
</gene>